<protein>
    <recommendedName>
        <fullName evidence="4">DUF5671 domain-containing protein</fullName>
    </recommendedName>
</protein>
<organism evidence="2 3">
    <name type="scientific">Candidatus Yonathbacteria bacterium RIFCSPHIGHO2_02_FULL_44_14</name>
    <dbReference type="NCBI Taxonomy" id="1802724"/>
    <lineage>
        <taxon>Bacteria</taxon>
        <taxon>Candidatus Yonathiibacteriota</taxon>
    </lineage>
</organism>
<gene>
    <name evidence="2" type="ORF">A3D51_02400</name>
</gene>
<dbReference type="AlphaFoldDB" id="A0A1G2SB37"/>
<reference evidence="2 3" key="1">
    <citation type="journal article" date="2016" name="Nat. Commun.">
        <title>Thousands of microbial genomes shed light on interconnected biogeochemical processes in an aquifer system.</title>
        <authorList>
            <person name="Anantharaman K."/>
            <person name="Brown C.T."/>
            <person name="Hug L.A."/>
            <person name="Sharon I."/>
            <person name="Castelle C.J."/>
            <person name="Probst A.J."/>
            <person name="Thomas B.C."/>
            <person name="Singh A."/>
            <person name="Wilkins M.J."/>
            <person name="Karaoz U."/>
            <person name="Brodie E.L."/>
            <person name="Williams K.H."/>
            <person name="Hubbard S.S."/>
            <person name="Banfield J.F."/>
        </authorList>
    </citation>
    <scope>NUCLEOTIDE SEQUENCE [LARGE SCALE GENOMIC DNA]</scope>
</reference>
<comment type="caution">
    <text evidence="2">The sequence shown here is derived from an EMBL/GenBank/DDBJ whole genome shotgun (WGS) entry which is preliminary data.</text>
</comment>
<name>A0A1G2SB37_9BACT</name>
<evidence type="ECO:0000313" key="2">
    <source>
        <dbReference type="EMBL" id="OHA81601.1"/>
    </source>
</evidence>
<keyword evidence="1" id="KW-1133">Transmembrane helix</keyword>
<proteinExistence type="predicted"/>
<dbReference type="EMBL" id="MHUT01000006">
    <property type="protein sequence ID" value="OHA81601.1"/>
    <property type="molecule type" value="Genomic_DNA"/>
</dbReference>
<accession>A0A1G2SB37</accession>
<dbReference type="Proteomes" id="UP000179118">
    <property type="component" value="Unassembled WGS sequence"/>
</dbReference>
<evidence type="ECO:0000256" key="1">
    <source>
        <dbReference type="SAM" id="Phobius"/>
    </source>
</evidence>
<feature type="transmembrane region" description="Helical" evidence="1">
    <location>
        <begin position="43"/>
        <end position="63"/>
    </location>
</feature>
<keyword evidence="1" id="KW-0472">Membrane</keyword>
<evidence type="ECO:0008006" key="4">
    <source>
        <dbReference type="Google" id="ProtNLM"/>
    </source>
</evidence>
<keyword evidence="1" id="KW-0812">Transmembrane</keyword>
<sequence>MKKPSQKRGFMQIVLLAIIIIAALGYFNIDLRTVIESPIIQKIWNIFVVGWKTYLQPFVMYLWTSFNGLSK</sequence>
<evidence type="ECO:0000313" key="3">
    <source>
        <dbReference type="Proteomes" id="UP000179118"/>
    </source>
</evidence>
<feature type="transmembrane region" description="Helical" evidence="1">
    <location>
        <begin position="12"/>
        <end position="31"/>
    </location>
</feature>